<feature type="domain" description="PSP1 C-terminal" evidence="2">
    <location>
        <begin position="46"/>
        <end position="131"/>
    </location>
</feature>
<proteinExistence type="predicted"/>
<dbReference type="RefSeq" id="XP_013958294.1">
    <property type="nucleotide sequence ID" value="XM_014102819.1"/>
</dbReference>
<dbReference type="AlphaFoldDB" id="G9MQM9"/>
<comment type="caution">
    <text evidence="3">The sequence shown here is derived from an EMBL/GenBank/DDBJ whole genome shotgun (WGS) entry which is preliminary data.</text>
</comment>
<name>G9MQM9_HYPVG</name>
<evidence type="ECO:0000259" key="2">
    <source>
        <dbReference type="PROSITE" id="PS51411"/>
    </source>
</evidence>
<dbReference type="Proteomes" id="UP000007115">
    <property type="component" value="Unassembled WGS sequence"/>
</dbReference>
<reference evidence="3 4" key="1">
    <citation type="journal article" date="2011" name="Genome Biol.">
        <title>Comparative genome sequence analysis underscores mycoparasitism as the ancestral life style of Trichoderma.</title>
        <authorList>
            <person name="Kubicek C.P."/>
            <person name="Herrera-Estrella A."/>
            <person name="Seidl-Seiboth V."/>
            <person name="Martinez D.A."/>
            <person name="Druzhinina I.S."/>
            <person name="Thon M."/>
            <person name="Zeilinger S."/>
            <person name="Casas-Flores S."/>
            <person name="Horwitz B.A."/>
            <person name="Mukherjee P.K."/>
            <person name="Mukherjee M."/>
            <person name="Kredics L."/>
            <person name="Alcaraz L.D."/>
            <person name="Aerts A."/>
            <person name="Antal Z."/>
            <person name="Atanasova L."/>
            <person name="Cervantes-Badillo M.G."/>
            <person name="Challacombe J."/>
            <person name="Chertkov O."/>
            <person name="McCluskey K."/>
            <person name="Coulpier F."/>
            <person name="Deshpande N."/>
            <person name="von Doehren H."/>
            <person name="Ebbole D.J."/>
            <person name="Esquivel-Naranjo E.U."/>
            <person name="Fekete E."/>
            <person name="Flipphi M."/>
            <person name="Glaser F."/>
            <person name="Gomez-Rodriguez E.Y."/>
            <person name="Gruber S."/>
            <person name="Han C."/>
            <person name="Henrissat B."/>
            <person name="Hermosa R."/>
            <person name="Hernandez-Onate M."/>
            <person name="Karaffa L."/>
            <person name="Kosti I."/>
            <person name="Le Crom S."/>
            <person name="Lindquist E."/>
            <person name="Lucas S."/>
            <person name="Luebeck M."/>
            <person name="Luebeck P.S."/>
            <person name="Margeot A."/>
            <person name="Metz B."/>
            <person name="Misra M."/>
            <person name="Nevalainen H."/>
            <person name="Omann M."/>
            <person name="Packer N."/>
            <person name="Perrone G."/>
            <person name="Uresti-Rivera E.E."/>
            <person name="Salamov A."/>
            <person name="Schmoll M."/>
            <person name="Seiboth B."/>
            <person name="Shapiro H."/>
            <person name="Sukno S."/>
            <person name="Tamayo-Ramos J.A."/>
            <person name="Tisch D."/>
            <person name="Wiest A."/>
            <person name="Wilkinson H.H."/>
            <person name="Zhang M."/>
            <person name="Coutinho P.M."/>
            <person name="Kenerley C.M."/>
            <person name="Monte E."/>
            <person name="Baker S.E."/>
            <person name="Grigoriev I.V."/>
        </authorList>
    </citation>
    <scope>NUCLEOTIDE SEQUENCE [LARGE SCALE GENOMIC DNA]</scope>
    <source>
        <strain evidence="4">Gv29-8 / FGSC 10586</strain>
    </source>
</reference>
<dbReference type="Pfam" id="PF04468">
    <property type="entry name" value="PSP1"/>
    <property type="match status" value="1"/>
</dbReference>
<accession>G9MQM9</accession>
<dbReference type="PROSITE" id="PS51411">
    <property type="entry name" value="PSP1_C"/>
    <property type="match status" value="1"/>
</dbReference>
<dbReference type="InParanoid" id="G9MQM9"/>
<feature type="non-terminal residue" evidence="3">
    <location>
        <position position="139"/>
    </location>
</feature>
<dbReference type="InterPro" id="IPR007557">
    <property type="entry name" value="PSP1_C"/>
</dbReference>
<dbReference type="HOGENOM" id="CLU_1849883_0_0_1"/>
<evidence type="ECO:0000313" key="3">
    <source>
        <dbReference type="EMBL" id="EHK24096.1"/>
    </source>
</evidence>
<dbReference type="OrthoDB" id="243127at2759"/>
<protein>
    <recommendedName>
        <fullName evidence="2">PSP1 C-terminal domain-containing protein</fullName>
    </recommendedName>
</protein>
<dbReference type="PANTHER" id="PTHR43830:SF3">
    <property type="entry name" value="PROTEIN PSP1"/>
    <property type="match status" value="1"/>
</dbReference>
<evidence type="ECO:0000256" key="1">
    <source>
        <dbReference type="SAM" id="MobiDB-lite"/>
    </source>
</evidence>
<organism evidence="3 4">
    <name type="scientific">Hypocrea virens (strain Gv29-8 / FGSC 10586)</name>
    <name type="common">Gliocladium virens</name>
    <name type="synonym">Trichoderma virens</name>
    <dbReference type="NCBI Taxonomy" id="413071"/>
    <lineage>
        <taxon>Eukaryota</taxon>
        <taxon>Fungi</taxon>
        <taxon>Dikarya</taxon>
        <taxon>Ascomycota</taxon>
        <taxon>Pezizomycotina</taxon>
        <taxon>Sordariomycetes</taxon>
        <taxon>Hypocreomycetidae</taxon>
        <taxon>Hypocreales</taxon>
        <taxon>Hypocreaceae</taxon>
        <taxon>Trichoderma</taxon>
    </lineage>
</organism>
<gene>
    <name evidence="3" type="ORF">TRIVIDRAFT_138817</name>
</gene>
<feature type="compositionally biased region" description="Polar residues" evidence="1">
    <location>
        <begin position="12"/>
        <end position="29"/>
    </location>
</feature>
<feature type="region of interest" description="Disordered" evidence="1">
    <location>
        <begin position="1"/>
        <end position="31"/>
    </location>
</feature>
<dbReference type="eggNOG" id="KOG4679">
    <property type="taxonomic scope" value="Eukaryota"/>
</dbReference>
<dbReference type="PANTHER" id="PTHR43830">
    <property type="entry name" value="PROTEIN PSP1"/>
    <property type="match status" value="1"/>
</dbReference>
<keyword evidence="4" id="KW-1185">Reference proteome</keyword>
<dbReference type="GeneID" id="25787779"/>
<sequence length="139" mass="15437">MYAKNTVAAQEGSGNNLLAPSNSTQANSIGGTGPHKQIIIRPLYPGLVKRLAYDLEIKSLRDKESQEARAKKICVQLAKEEGLEIEILDAELQSDWSRITFYYLDDRDTNVSSLITELYKVYKTHIAMSAIKPLSLPGP</sequence>
<dbReference type="GO" id="GO:0005737">
    <property type="term" value="C:cytoplasm"/>
    <property type="evidence" value="ECO:0007669"/>
    <property type="project" value="TreeGrafter"/>
</dbReference>
<dbReference type="EMBL" id="ABDF02000005">
    <property type="protein sequence ID" value="EHK24096.1"/>
    <property type="molecule type" value="Genomic_DNA"/>
</dbReference>
<dbReference type="OMA" id="DWSRITF"/>
<dbReference type="VEuPathDB" id="FungiDB:TRIVIDRAFT_138817"/>
<dbReference type="InterPro" id="IPR047767">
    <property type="entry name" value="PSP1-like"/>
</dbReference>
<evidence type="ECO:0000313" key="4">
    <source>
        <dbReference type="Proteomes" id="UP000007115"/>
    </source>
</evidence>